<dbReference type="EMBL" id="UYWY01002903">
    <property type="protein sequence ID" value="VDM28421.1"/>
    <property type="molecule type" value="Genomic_DNA"/>
</dbReference>
<organism evidence="2 3">
    <name type="scientific">Toxocara canis</name>
    <name type="common">Canine roundworm</name>
    <dbReference type="NCBI Taxonomy" id="6265"/>
    <lineage>
        <taxon>Eukaryota</taxon>
        <taxon>Metazoa</taxon>
        <taxon>Ecdysozoa</taxon>
        <taxon>Nematoda</taxon>
        <taxon>Chromadorea</taxon>
        <taxon>Rhabditida</taxon>
        <taxon>Spirurina</taxon>
        <taxon>Ascaridomorpha</taxon>
        <taxon>Ascaridoidea</taxon>
        <taxon>Toxocaridae</taxon>
        <taxon>Toxocara</taxon>
    </lineage>
</organism>
<reference evidence="1 2" key="2">
    <citation type="submission" date="2018-11" db="EMBL/GenBank/DDBJ databases">
        <authorList>
            <consortium name="Pathogen Informatics"/>
        </authorList>
    </citation>
    <scope>NUCLEOTIDE SEQUENCE [LARGE SCALE GENOMIC DNA]</scope>
</reference>
<gene>
    <name evidence="1" type="ORF">TCNE_LOCUS2704</name>
</gene>
<evidence type="ECO:0000313" key="2">
    <source>
        <dbReference type="Proteomes" id="UP000050794"/>
    </source>
</evidence>
<reference evidence="3" key="1">
    <citation type="submission" date="2016-06" db="UniProtKB">
        <authorList>
            <consortium name="WormBaseParasite"/>
        </authorList>
    </citation>
    <scope>IDENTIFICATION</scope>
</reference>
<protein>
    <submittedName>
        <fullName evidence="3">Kinesin motor domain-containing protein</fullName>
    </submittedName>
</protein>
<accession>A0A183U2I2</accession>
<dbReference type="AlphaFoldDB" id="A0A183U2I2"/>
<dbReference type="Pfam" id="PF04870">
    <property type="entry name" value="Moulting_cycle"/>
    <property type="match status" value="1"/>
</dbReference>
<dbReference type="Proteomes" id="UP000050794">
    <property type="component" value="Unassembled WGS sequence"/>
</dbReference>
<sequence>MMIAQQDVTAFENKTIKLVSLRFLSVVPENDDDEIRIAGERDTVHCRKYLGQARKNVFIH</sequence>
<keyword evidence="2" id="KW-1185">Reference proteome</keyword>
<name>A0A183U2I2_TOXCA</name>
<evidence type="ECO:0000313" key="1">
    <source>
        <dbReference type="EMBL" id="VDM28421.1"/>
    </source>
</evidence>
<proteinExistence type="predicted"/>
<dbReference type="WBParaSite" id="TCNE_0000270201-mRNA-1">
    <property type="protein sequence ID" value="TCNE_0000270201-mRNA-1"/>
    <property type="gene ID" value="TCNE_0000270201"/>
</dbReference>
<evidence type="ECO:0000313" key="3">
    <source>
        <dbReference type="WBParaSite" id="TCNE_0000270201-mRNA-1"/>
    </source>
</evidence>
<dbReference type="InterPro" id="IPR006954">
    <property type="entry name" value="Mlt-10-like"/>
</dbReference>